<dbReference type="EMBL" id="LPWE01000012">
    <property type="protein sequence ID" value="ODR94744.1"/>
    <property type="molecule type" value="Genomic_DNA"/>
</dbReference>
<dbReference type="GO" id="GO:0034605">
    <property type="term" value="P:cellular response to heat"/>
    <property type="evidence" value="ECO:0007669"/>
    <property type="project" value="UniProtKB-UniRule"/>
</dbReference>
<evidence type="ECO:0000256" key="6">
    <source>
        <dbReference type="ARBA" id="ARBA00022825"/>
    </source>
</evidence>
<proteinExistence type="evidence at transcript level"/>
<dbReference type="AlphaFoldDB" id="A0A1E3VMJ8"/>
<dbReference type="InterPro" id="IPR054594">
    <property type="entry name" value="Lon_lid"/>
</dbReference>
<feature type="region of interest" description="Disordered" evidence="16">
    <location>
        <begin position="1"/>
        <end position="34"/>
    </location>
</feature>
<dbReference type="SMART" id="SM00382">
    <property type="entry name" value="AAA"/>
    <property type="match status" value="1"/>
</dbReference>
<feature type="active site" evidence="9 11">
    <location>
        <position position="752"/>
    </location>
</feature>
<comment type="induction">
    <text evidence="9">By heat shock.</text>
</comment>
<dbReference type="InterPro" id="IPR008268">
    <property type="entry name" value="Peptidase_S16_AS"/>
</dbReference>
<dbReference type="STRING" id="1774970.AUC70_07145"/>
<evidence type="ECO:0000256" key="8">
    <source>
        <dbReference type="ARBA" id="ARBA00023016"/>
    </source>
</evidence>
<dbReference type="GO" id="GO:0005524">
    <property type="term" value="F:ATP binding"/>
    <property type="evidence" value="ECO:0007669"/>
    <property type="project" value="UniProtKB-UniRule"/>
</dbReference>
<evidence type="ECO:0000256" key="11">
    <source>
        <dbReference type="PIRSR" id="PIRSR001174-1"/>
    </source>
</evidence>
<dbReference type="Pfam" id="PF02190">
    <property type="entry name" value="LON_substr_bdg"/>
    <property type="match status" value="1"/>
</dbReference>
<comment type="similarity">
    <text evidence="9 10 13 14">Belongs to the peptidase S16 family.</text>
</comment>
<evidence type="ECO:0000256" key="1">
    <source>
        <dbReference type="ARBA" id="ARBA00004496"/>
    </source>
</evidence>
<evidence type="ECO:0000256" key="3">
    <source>
        <dbReference type="ARBA" id="ARBA00022670"/>
    </source>
</evidence>
<keyword evidence="20" id="KW-1185">Reference proteome</keyword>
<dbReference type="InterPro" id="IPR027417">
    <property type="entry name" value="P-loop_NTPase"/>
</dbReference>
<dbReference type="SUPFAM" id="SSF88697">
    <property type="entry name" value="PUA domain-like"/>
    <property type="match status" value="1"/>
</dbReference>
<comment type="function">
    <text evidence="9">ATP-dependent serine protease that mediates the selective degradation of mutant and abnormal proteins as well as certain short-lived regulatory proteins. Required for cellular homeostasis and for survival from DNA damage and developmental changes induced by stress. Degrades polypeptides processively to yield small peptide fragments that are 5 to 10 amino acids long. Binds to DNA in a double-stranded, site-specific manner.</text>
</comment>
<dbReference type="PROSITE" id="PS01046">
    <property type="entry name" value="LON_SER"/>
    <property type="match status" value="1"/>
</dbReference>
<dbReference type="InterPro" id="IPR027543">
    <property type="entry name" value="Lon_bac"/>
</dbReference>
<dbReference type="NCBIfam" id="TIGR00763">
    <property type="entry name" value="lon"/>
    <property type="match status" value="1"/>
</dbReference>
<evidence type="ECO:0000256" key="14">
    <source>
        <dbReference type="RuleBase" id="RU000591"/>
    </source>
</evidence>
<dbReference type="SUPFAM" id="SSF54211">
    <property type="entry name" value="Ribosomal protein S5 domain 2-like"/>
    <property type="match status" value="1"/>
</dbReference>
<feature type="domain" description="Lon proteolytic" evidence="17">
    <location>
        <begin position="622"/>
        <end position="803"/>
    </location>
</feature>
<dbReference type="CDD" id="cd19500">
    <property type="entry name" value="RecA-like_Lon"/>
    <property type="match status" value="1"/>
</dbReference>
<dbReference type="Gene3D" id="1.20.58.1480">
    <property type="match status" value="1"/>
</dbReference>
<dbReference type="Gene3D" id="1.20.5.5270">
    <property type="match status" value="1"/>
</dbReference>
<reference evidence="19 20" key="1">
    <citation type="journal article" date="2016" name="Environ. Microbiol.">
        <title>New Methyloceanibacter diversity from North Sea sediments includes methanotroph containing solely the soluble methane monooxygenase.</title>
        <authorList>
            <person name="Vekeman B."/>
            <person name="Kerckhof F.M."/>
            <person name="Cremers G."/>
            <person name="de Vos P."/>
            <person name="Vandamme P."/>
            <person name="Boon N."/>
            <person name="Op den Camp H.J."/>
            <person name="Heylen K."/>
        </authorList>
    </citation>
    <scope>NUCLEOTIDE SEQUENCE [LARGE SCALE GENOMIC DNA]</scope>
    <source>
        <strain evidence="19 20">R-67176</strain>
    </source>
</reference>
<dbReference type="SUPFAM" id="SSF52540">
    <property type="entry name" value="P-loop containing nucleoside triphosphate hydrolases"/>
    <property type="match status" value="1"/>
</dbReference>
<dbReference type="InterPro" id="IPR014721">
    <property type="entry name" value="Ribsml_uS5_D2-typ_fold_subgr"/>
</dbReference>
<evidence type="ECO:0000256" key="10">
    <source>
        <dbReference type="PIRNR" id="PIRNR001174"/>
    </source>
</evidence>
<dbReference type="PRINTS" id="PR00830">
    <property type="entry name" value="ENDOLAPTASE"/>
</dbReference>
<feature type="coiled-coil region" evidence="15">
    <location>
        <begin position="274"/>
        <end position="311"/>
    </location>
</feature>
<dbReference type="InterPro" id="IPR003959">
    <property type="entry name" value="ATPase_AAA_core"/>
</dbReference>
<evidence type="ECO:0000256" key="2">
    <source>
        <dbReference type="ARBA" id="ARBA00022490"/>
    </source>
</evidence>
<evidence type="ECO:0000256" key="9">
    <source>
        <dbReference type="HAMAP-Rule" id="MF_01973"/>
    </source>
</evidence>
<dbReference type="GO" id="GO:0004252">
    <property type="term" value="F:serine-type endopeptidase activity"/>
    <property type="evidence" value="ECO:0007669"/>
    <property type="project" value="UniProtKB-UniRule"/>
</dbReference>
<dbReference type="Pfam" id="PF00004">
    <property type="entry name" value="AAA"/>
    <property type="match status" value="1"/>
</dbReference>
<dbReference type="Pfam" id="PF22667">
    <property type="entry name" value="Lon_lid"/>
    <property type="match status" value="1"/>
</dbReference>
<keyword evidence="2 9" id="KW-0963">Cytoplasm</keyword>
<dbReference type="Gene3D" id="3.30.230.10">
    <property type="match status" value="1"/>
</dbReference>
<comment type="subcellular location">
    <subcellularLocation>
        <location evidence="1 9 10">Cytoplasm</location>
    </subcellularLocation>
</comment>
<dbReference type="GO" id="GO:0016887">
    <property type="term" value="F:ATP hydrolysis activity"/>
    <property type="evidence" value="ECO:0007669"/>
    <property type="project" value="UniProtKB-UniRule"/>
</dbReference>
<dbReference type="Gene3D" id="2.30.130.40">
    <property type="entry name" value="LON domain-like"/>
    <property type="match status" value="1"/>
</dbReference>
<accession>A0A1E3VMJ8</accession>
<dbReference type="InterPro" id="IPR027065">
    <property type="entry name" value="Lon_Prtase"/>
</dbReference>
<comment type="catalytic activity">
    <reaction evidence="9 10 13">
        <text>Hydrolysis of proteins in presence of ATP.</text>
        <dbReference type="EC" id="3.4.21.53"/>
    </reaction>
</comment>
<dbReference type="InterPro" id="IPR046336">
    <property type="entry name" value="Lon_prtase_N_sf"/>
</dbReference>
<evidence type="ECO:0000259" key="18">
    <source>
        <dbReference type="PROSITE" id="PS51787"/>
    </source>
</evidence>
<dbReference type="FunFam" id="1.20.5.5270:FF:000002">
    <property type="entry name" value="Lon protease homolog"/>
    <property type="match status" value="1"/>
</dbReference>
<dbReference type="Gene3D" id="3.40.50.300">
    <property type="entry name" value="P-loop containing nucleotide triphosphate hydrolases"/>
    <property type="match status" value="1"/>
</dbReference>
<dbReference type="GO" id="GO:0043565">
    <property type="term" value="F:sequence-specific DNA binding"/>
    <property type="evidence" value="ECO:0007669"/>
    <property type="project" value="UniProtKB-UniRule"/>
</dbReference>
<evidence type="ECO:0000256" key="5">
    <source>
        <dbReference type="ARBA" id="ARBA00022801"/>
    </source>
</evidence>
<name>A0A1E3VMJ8_9HYPH</name>
<dbReference type="HAMAP" id="MF_01973">
    <property type="entry name" value="lon_bact"/>
    <property type="match status" value="1"/>
</dbReference>
<keyword evidence="3 9" id="KW-0645">Protease</keyword>
<dbReference type="PANTHER" id="PTHR10046">
    <property type="entry name" value="ATP DEPENDENT LON PROTEASE FAMILY MEMBER"/>
    <property type="match status" value="1"/>
</dbReference>
<dbReference type="PROSITE" id="PS51787">
    <property type="entry name" value="LON_N"/>
    <property type="match status" value="1"/>
</dbReference>
<evidence type="ECO:0000256" key="15">
    <source>
        <dbReference type="SAM" id="Coils"/>
    </source>
</evidence>
<feature type="active site" evidence="9 11">
    <location>
        <position position="709"/>
    </location>
</feature>
<dbReference type="InterPro" id="IPR004815">
    <property type="entry name" value="Lon_bac/euk-typ"/>
</dbReference>
<dbReference type="GO" id="GO:0006515">
    <property type="term" value="P:protein quality control for misfolded or incompletely synthesized proteins"/>
    <property type="evidence" value="ECO:0007669"/>
    <property type="project" value="UniProtKB-UniRule"/>
</dbReference>
<dbReference type="InterPro" id="IPR020568">
    <property type="entry name" value="Ribosomal_Su5_D2-typ_SF"/>
</dbReference>
<gene>
    <name evidence="9" type="primary">lon</name>
    <name evidence="19" type="ORF">AUC70_07145</name>
</gene>
<keyword evidence="6 9" id="KW-0720">Serine protease</keyword>
<comment type="caution">
    <text evidence="19">The sequence shown here is derived from an EMBL/GenBank/DDBJ whole genome shotgun (WGS) entry which is preliminary data.</text>
</comment>
<evidence type="ECO:0000256" key="4">
    <source>
        <dbReference type="ARBA" id="ARBA00022741"/>
    </source>
</evidence>
<dbReference type="Gene3D" id="1.10.8.60">
    <property type="match status" value="1"/>
</dbReference>
<keyword evidence="7 9" id="KW-0067">ATP-binding</keyword>
<feature type="domain" description="Lon N-terminal" evidence="18">
    <location>
        <begin position="41"/>
        <end position="234"/>
    </location>
</feature>
<keyword evidence="5 9" id="KW-0378">Hydrolase</keyword>
<evidence type="ECO:0000256" key="12">
    <source>
        <dbReference type="PIRSR" id="PIRSR001174-2"/>
    </source>
</evidence>
<evidence type="ECO:0000313" key="20">
    <source>
        <dbReference type="Proteomes" id="UP000094172"/>
    </source>
</evidence>
<dbReference type="Proteomes" id="UP000094172">
    <property type="component" value="Unassembled WGS sequence"/>
</dbReference>
<dbReference type="PIRSF" id="PIRSF001174">
    <property type="entry name" value="Lon_proteas"/>
    <property type="match status" value="1"/>
</dbReference>
<feature type="binding site" evidence="9 12">
    <location>
        <begin position="386"/>
        <end position="393"/>
    </location>
    <ligand>
        <name>ATP</name>
        <dbReference type="ChEBI" id="CHEBI:30616"/>
    </ligand>
</feature>
<dbReference type="EC" id="3.4.21.53" evidence="9 10"/>
<sequence>MNEQDQNLTTESLQKTEETTESQTTTGQEESAFPELPNDAVILLPTRNAVLFPGVVAPLMVGRPQTVAGAQAAAQAGKPVGVLLQSDPSADAPGPDQLNRVGTIAEIMRYVTSPDGAHHLVVRGMNRFKVLEILDGYPFLAARIEEIGGLEVFSTELAARVHQLRERAREALSLLPNAPDELGGALEQIESPSMLADFIANVMDISPPEKQGILETFDVSDRIDKVLRELVQQIEVLRLSKQIGEQTQESLSGRQREHILREQLRQIQKELGEGEDGEAEIAELREAIDKAEMSEEAETQAKKELRRLERMPEASAEHGMIRTYLDWLIELPWSKLSEETIDIAEARRILDEDHYGLPKVKQRILEYLAVRKLNPDGNSPILCFVGPPGVGKTSLGQSIARAMGRQFGRISLGGVHDEAEIRGHRRTYVGALPGNIVQALRKAETRNPVFMLDEMDKLSASFHGDPSAALLEVLDPAQNSTFRDNYLGVPFDLSKVMFIGTANVLDQIPAPLRDRMEVIEIPGYTEDEKVEIAKRYLVKRQLEASGLSPEQCEITEEALRTIIDGYTREAGVRNLEREVGAVCRHVAMQIAEGGQSRMRIDVDDLHGILGARKVDNEVAMRTSVPGVATGLAWTPTGGDILFIECTKVPGKGRLILTGQLGDVMKESAQAALSLLKVRAGHLGIEQSVFDTSDIHLHVPAGAIPKDGPSAGVAMFIALTSLFTGRTVRSDIAMTGEISLRGLVLPIGGVKNKVLAAVRAGIKTVMLPERNRRDFEDIPEAAREAVKFVWMSTVDDALAAALSPPEVPADSPNDLSDDQRRLASG</sequence>
<dbReference type="RefSeq" id="WP_069445098.1">
    <property type="nucleotide sequence ID" value="NZ_LPWE01000012.1"/>
</dbReference>
<dbReference type="GO" id="GO:0004176">
    <property type="term" value="F:ATP-dependent peptidase activity"/>
    <property type="evidence" value="ECO:0007669"/>
    <property type="project" value="UniProtKB-UniRule"/>
</dbReference>
<dbReference type="SMART" id="SM00464">
    <property type="entry name" value="LON"/>
    <property type="match status" value="1"/>
</dbReference>
<protein>
    <recommendedName>
        <fullName evidence="9 10">Lon protease</fullName>
        <ecNumber evidence="9 10">3.4.21.53</ecNumber>
    </recommendedName>
    <alternativeName>
        <fullName evidence="9">ATP-dependent protease La</fullName>
    </alternativeName>
</protein>
<keyword evidence="4 9" id="KW-0547">Nucleotide-binding</keyword>
<feature type="region of interest" description="Disordered" evidence="16">
    <location>
        <begin position="802"/>
        <end position="824"/>
    </location>
</feature>
<evidence type="ECO:0000256" key="7">
    <source>
        <dbReference type="ARBA" id="ARBA00022840"/>
    </source>
</evidence>
<keyword evidence="19" id="KW-0238">DNA-binding</keyword>
<evidence type="ECO:0000259" key="17">
    <source>
        <dbReference type="PROSITE" id="PS51786"/>
    </source>
</evidence>
<feature type="compositionally biased region" description="Low complexity" evidence="16">
    <location>
        <begin position="21"/>
        <end position="31"/>
    </location>
</feature>
<dbReference type="PROSITE" id="PS51786">
    <property type="entry name" value="LON_PROTEOLYTIC"/>
    <property type="match status" value="1"/>
</dbReference>
<dbReference type="Pfam" id="PF05362">
    <property type="entry name" value="Lon_C"/>
    <property type="match status" value="1"/>
</dbReference>
<evidence type="ECO:0000256" key="16">
    <source>
        <dbReference type="SAM" id="MobiDB-lite"/>
    </source>
</evidence>
<dbReference type="InterPro" id="IPR008269">
    <property type="entry name" value="Lon_proteolytic"/>
</dbReference>
<comment type="subunit">
    <text evidence="9 10">Homohexamer. Organized in a ring with a central cavity.</text>
</comment>
<dbReference type="InterPro" id="IPR003111">
    <property type="entry name" value="Lon_prtase_N"/>
</dbReference>
<dbReference type="FunFam" id="3.40.50.300:FF:000382">
    <property type="entry name" value="Lon protease homolog 2, peroxisomal"/>
    <property type="match status" value="1"/>
</dbReference>
<keyword evidence="8 9" id="KW-0346">Stress response</keyword>
<organism evidence="19 20">
    <name type="scientific">Methyloceanibacter stevinii</name>
    <dbReference type="NCBI Taxonomy" id="1774970"/>
    <lineage>
        <taxon>Bacteria</taxon>
        <taxon>Pseudomonadati</taxon>
        <taxon>Pseudomonadota</taxon>
        <taxon>Alphaproteobacteria</taxon>
        <taxon>Hyphomicrobiales</taxon>
        <taxon>Hyphomicrobiaceae</taxon>
        <taxon>Methyloceanibacter</taxon>
    </lineage>
</organism>
<evidence type="ECO:0000256" key="13">
    <source>
        <dbReference type="PROSITE-ProRule" id="PRU01122"/>
    </source>
</evidence>
<dbReference type="GO" id="GO:0005737">
    <property type="term" value="C:cytoplasm"/>
    <property type="evidence" value="ECO:0007669"/>
    <property type="project" value="UniProtKB-SubCell"/>
</dbReference>
<evidence type="ECO:0000313" key="19">
    <source>
        <dbReference type="EMBL" id="ODR94744.1"/>
    </source>
</evidence>
<dbReference type="InterPro" id="IPR003593">
    <property type="entry name" value="AAA+_ATPase"/>
</dbReference>
<keyword evidence="15" id="KW-0175">Coiled coil</keyword>
<dbReference type="InterPro" id="IPR015947">
    <property type="entry name" value="PUA-like_sf"/>
</dbReference>